<dbReference type="InterPro" id="IPR013783">
    <property type="entry name" value="Ig-like_fold"/>
</dbReference>
<dbReference type="InterPro" id="IPR000483">
    <property type="entry name" value="Cys-rich_flank_reg_C"/>
</dbReference>
<dbReference type="InterPro" id="IPR036179">
    <property type="entry name" value="Ig-like_dom_sf"/>
</dbReference>
<keyword evidence="2 6" id="KW-0732">Signal</keyword>
<feature type="transmembrane region" description="Helical" evidence="5">
    <location>
        <begin position="449"/>
        <end position="474"/>
    </location>
</feature>
<evidence type="ECO:0000256" key="1">
    <source>
        <dbReference type="ARBA" id="ARBA00022614"/>
    </source>
</evidence>
<keyword evidence="9" id="KW-1185">Reference proteome</keyword>
<dbReference type="InterPro" id="IPR007110">
    <property type="entry name" value="Ig-like_dom"/>
</dbReference>
<comment type="caution">
    <text evidence="8">The sequence shown here is derived from an EMBL/GenBank/DDBJ whole genome shotgun (WGS) entry which is preliminary data.</text>
</comment>
<dbReference type="AlphaFoldDB" id="A0AAV4JM82"/>
<evidence type="ECO:0000256" key="6">
    <source>
        <dbReference type="SAM" id="SignalP"/>
    </source>
</evidence>
<accession>A0AAV4JM82</accession>
<evidence type="ECO:0000256" key="2">
    <source>
        <dbReference type="ARBA" id="ARBA00022729"/>
    </source>
</evidence>
<dbReference type="InterPro" id="IPR003591">
    <property type="entry name" value="Leu-rich_rpt_typical-subtyp"/>
</dbReference>
<dbReference type="SMART" id="SM00082">
    <property type="entry name" value="LRRCT"/>
    <property type="match status" value="1"/>
</dbReference>
<dbReference type="InterPro" id="IPR001611">
    <property type="entry name" value="Leu-rich_rpt"/>
</dbReference>
<name>A0AAV4JM82_9GAST</name>
<reference evidence="8 9" key="1">
    <citation type="journal article" date="2021" name="Elife">
        <title>Chloroplast acquisition without the gene transfer in kleptoplastic sea slugs, Plakobranchus ocellatus.</title>
        <authorList>
            <person name="Maeda T."/>
            <person name="Takahashi S."/>
            <person name="Yoshida T."/>
            <person name="Shimamura S."/>
            <person name="Takaki Y."/>
            <person name="Nagai Y."/>
            <person name="Toyoda A."/>
            <person name="Suzuki Y."/>
            <person name="Arimoto A."/>
            <person name="Ishii H."/>
            <person name="Satoh N."/>
            <person name="Nishiyama T."/>
            <person name="Hasebe M."/>
            <person name="Maruyama T."/>
            <person name="Minagawa J."/>
            <person name="Obokata J."/>
            <person name="Shigenobu S."/>
        </authorList>
    </citation>
    <scope>NUCLEOTIDE SEQUENCE [LARGE SCALE GENOMIC DNA]</scope>
</reference>
<dbReference type="InterPro" id="IPR032675">
    <property type="entry name" value="LRR_dom_sf"/>
</dbReference>
<dbReference type="SUPFAM" id="SSF52058">
    <property type="entry name" value="L domain-like"/>
    <property type="match status" value="1"/>
</dbReference>
<dbReference type="PROSITE" id="PS50835">
    <property type="entry name" value="IG_LIKE"/>
    <property type="match status" value="1"/>
</dbReference>
<dbReference type="Proteomes" id="UP000762676">
    <property type="component" value="Unassembled WGS sequence"/>
</dbReference>
<dbReference type="Gene3D" id="3.80.10.10">
    <property type="entry name" value="Ribonuclease Inhibitor"/>
    <property type="match status" value="1"/>
</dbReference>
<dbReference type="SUPFAM" id="SSF48726">
    <property type="entry name" value="Immunoglobulin"/>
    <property type="match status" value="1"/>
</dbReference>
<evidence type="ECO:0000256" key="4">
    <source>
        <dbReference type="ARBA" id="ARBA00023157"/>
    </source>
</evidence>
<dbReference type="PROSITE" id="PS51450">
    <property type="entry name" value="LRR"/>
    <property type="match status" value="1"/>
</dbReference>
<feature type="chain" id="PRO_5043708192" evidence="6">
    <location>
        <begin position="21"/>
        <end position="674"/>
    </location>
</feature>
<feature type="signal peptide" evidence="6">
    <location>
        <begin position="1"/>
        <end position="20"/>
    </location>
</feature>
<keyword evidence="4" id="KW-1015">Disulfide bond</keyword>
<keyword evidence="1" id="KW-0433">Leucine-rich repeat</keyword>
<dbReference type="InterPro" id="IPR050333">
    <property type="entry name" value="SLRP"/>
</dbReference>
<dbReference type="Pfam" id="PF13855">
    <property type="entry name" value="LRR_8"/>
    <property type="match status" value="1"/>
</dbReference>
<feature type="domain" description="Ig-like" evidence="7">
    <location>
        <begin position="313"/>
        <end position="434"/>
    </location>
</feature>
<keyword evidence="5" id="KW-0812">Transmembrane</keyword>
<keyword evidence="5" id="KW-1133">Transmembrane helix</keyword>
<dbReference type="SMART" id="SM00369">
    <property type="entry name" value="LRR_TYP"/>
    <property type="match status" value="4"/>
</dbReference>
<evidence type="ECO:0000259" key="7">
    <source>
        <dbReference type="PROSITE" id="PS50835"/>
    </source>
</evidence>
<evidence type="ECO:0000256" key="5">
    <source>
        <dbReference type="SAM" id="Phobius"/>
    </source>
</evidence>
<gene>
    <name evidence="8" type="ORF">ElyMa_001624500</name>
</gene>
<evidence type="ECO:0000313" key="8">
    <source>
        <dbReference type="EMBL" id="GFS22808.1"/>
    </source>
</evidence>
<dbReference type="PANTHER" id="PTHR45712:SF22">
    <property type="entry name" value="INSULIN-LIKE GROWTH FACTOR-BINDING PROTEIN COMPLEX ACID LABILE SUBUNIT"/>
    <property type="match status" value="1"/>
</dbReference>
<organism evidence="8 9">
    <name type="scientific">Elysia marginata</name>
    <dbReference type="NCBI Taxonomy" id="1093978"/>
    <lineage>
        <taxon>Eukaryota</taxon>
        <taxon>Metazoa</taxon>
        <taxon>Spiralia</taxon>
        <taxon>Lophotrochozoa</taxon>
        <taxon>Mollusca</taxon>
        <taxon>Gastropoda</taxon>
        <taxon>Heterobranchia</taxon>
        <taxon>Euthyneura</taxon>
        <taxon>Panpulmonata</taxon>
        <taxon>Sacoglossa</taxon>
        <taxon>Placobranchoidea</taxon>
        <taxon>Plakobranchidae</taxon>
        <taxon>Elysia</taxon>
    </lineage>
</organism>
<dbReference type="SMART" id="SM00408">
    <property type="entry name" value="IGc2"/>
    <property type="match status" value="1"/>
</dbReference>
<dbReference type="Gene3D" id="2.60.40.10">
    <property type="entry name" value="Immunoglobulins"/>
    <property type="match status" value="1"/>
</dbReference>
<keyword evidence="5" id="KW-0472">Membrane</keyword>
<sequence>MDSHRTRLCTFLLGLHLCLASSQNQTHLTSPGALLGRGCPQYCQCSPEFKGHMDVACSFGSQPVWEETCKALEQLSHVRQAKLKIKLAGVGDTFSSGLGCLPRLASLDISEIALKPTFQMFQGLNIDGSLNLSANKLESFPGDTFSGVENIGGLDLSHNRLLELNASSFAGLESIENLDLSHNNITIIHLGALSNMSQLKSLNLASNKLRVFSFKQLSLNTSLDFLSLRDNFLTSLYLESNKTEVVPFHIDSQFDISENLIECSCSLAYFLQALPFPENSLLNVDNTLCDAPDNFKGQSIAHLDTSGLVCTAPEIFMSYPLKQKDLLTTSSIILECHANGFPRPTILWVTPWGDVFLHDQAHIPNSLREHLKIGTDEIKAHRKYKEQNVLLITHIKADVNGHLVISKIRGSMHGNYSCLAFNPAGNVTKVIDLSLYCGIKSTYTFSLILGGYCASGFLIFGFLVGFIKMVVVWLKHKLYFMVPYFSKAVSTVAGVQDQDCSASGCYSVNVNPRSGDSSANCGESSITCPHSPASLSFIEEEYFPDEEQECGQAVGGISAHASRQHRFRDTLEEARGRWRDGVERKMELVRKNVQHIRESSSNYVHNIKETGSSAALRMKAGVAHGVETVKYQLQSFKELCGTGDMGTNTISTVTLETDIDSHQQSKVVKQMTFV</sequence>
<proteinExistence type="predicted"/>
<evidence type="ECO:0000256" key="3">
    <source>
        <dbReference type="ARBA" id="ARBA00022737"/>
    </source>
</evidence>
<evidence type="ECO:0000313" key="9">
    <source>
        <dbReference type="Proteomes" id="UP000762676"/>
    </source>
</evidence>
<protein>
    <submittedName>
        <fullName evidence="8">Leucine-rich repeat-containing protein 4C-like</fullName>
    </submittedName>
</protein>
<dbReference type="EMBL" id="BMAT01003279">
    <property type="protein sequence ID" value="GFS22808.1"/>
    <property type="molecule type" value="Genomic_DNA"/>
</dbReference>
<keyword evidence="3" id="KW-0677">Repeat</keyword>
<dbReference type="InterPro" id="IPR003598">
    <property type="entry name" value="Ig_sub2"/>
</dbReference>
<dbReference type="PANTHER" id="PTHR45712">
    <property type="entry name" value="AGAP008170-PA"/>
    <property type="match status" value="1"/>
</dbReference>